<dbReference type="GO" id="GO:0005737">
    <property type="term" value="C:cytoplasm"/>
    <property type="evidence" value="ECO:0007669"/>
    <property type="project" value="UniProtKB-ARBA"/>
</dbReference>
<reference evidence="6 7" key="1">
    <citation type="journal article" date="2015" name="Nature">
        <title>rRNA introns, odd ribosomes, and small enigmatic genomes across a large radiation of phyla.</title>
        <authorList>
            <person name="Brown C.T."/>
            <person name="Hug L.A."/>
            <person name="Thomas B.C."/>
            <person name="Sharon I."/>
            <person name="Castelle C.J."/>
            <person name="Singh A."/>
            <person name="Wilkins M.J."/>
            <person name="Williams K.H."/>
            <person name="Banfield J.F."/>
        </authorList>
    </citation>
    <scope>NUCLEOTIDE SEQUENCE [LARGE SCALE GENOMIC DNA]</scope>
</reference>
<dbReference type="AlphaFoldDB" id="A0A0G1R4S3"/>
<evidence type="ECO:0000256" key="2">
    <source>
        <dbReference type="ARBA" id="ARBA00022980"/>
    </source>
</evidence>
<protein>
    <recommendedName>
        <fullName evidence="4">Small ribosomal subunit protein uS8</fullName>
    </recommendedName>
    <alternativeName>
        <fullName evidence="5">30S ribosomal protein S8</fullName>
    </alternativeName>
</protein>
<dbReference type="Pfam" id="PF00410">
    <property type="entry name" value="Ribosomal_S8"/>
    <property type="match status" value="1"/>
</dbReference>
<evidence type="ECO:0000313" key="6">
    <source>
        <dbReference type="EMBL" id="KKU15875.1"/>
    </source>
</evidence>
<evidence type="ECO:0000256" key="5">
    <source>
        <dbReference type="ARBA" id="ARBA00035525"/>
    </source>
</evidence>
<gene>
    <name evidence="6" type="ORF">UX22_C0001G0017</name>
</gene>
<evidence type="ECO:0000313" key="7">
    <source>
        <dbReference type="Proteomes" id="UP000034727"/>
    </source>
</evidence>
<dbReference type="Proteomes" id="UP000034727">
    <property type="component" value="Unassembled WGS sequence"/>
</dbReference>
<dbReference type="GO" id="GO:0005840">
    <property type="term" value="C:ribosome"/>
    <property type="evidence" value="ECO:0007669"/>
    <property type="project" value="UniProtKB-KW"/>
</dbReference>
<dbReference type="Gene3D" id="3.30.1490.10">
    <property type="match status" value="1"/>
</dbReference>
<proteinExistence type="inferred from homology"/>
<name>A0A0G1R4S3_9BACT</name>
<accession>A0A0G1R4S3</accession>
<keyword evidence="3" id="KW-0687">Ribonucleoprotein</keyword>
<dbReference type="Gene3D" id="3.30.1370.30">
    <property type="match status" value="1"/>
</dbReference>
<keyword evidence="2 6" id="KW-0689">Ribosomal protein</keyword>
<dbReference type="GO" id="GO:1990904">
    <property type="term" value="C:ribonucleoprotein complex"/>
    <property type="evidence" value="ECO:0007669"/>
    <property type="project" value="UniProtKB-KW"/>
</dbReference>
<evidence type="ECO:0000256" key="1">
    <source>
        <dbReference type="ARBA" id="ARBA00006471"/>
    </source>
</evidence>
<evidence type="ECO:0000256" key="3">
    <source>
        <dbReference type="ARBA" id="ARBA00023274"/>
    </source>
</evidence>
<comment type="caution">
    <text evidence="6">The sequence shown here is derived from an EMBL/GenBank/DDBJ whole genome shotgun (WGS) entry which is preliminary data.</text>
</comment>
<sequence length="123" mass="14215">MYIDLLIKIKNAERSGKRSLKTRYSRMDYAVLEELKRYGFVKKMDIKGRPPKKIIEVSFSKDRPIEGIKFLSRPSVRRYGGYKKFKPVKSGHGIMMVSTPKGIMSGVRAKKNKLGGQTLFEIW</sequence>
<dbReference type="InterPro" id="IPR000630">
    <property type="entry name" value="Ribosomal_uS8"/>
</dbReference>
<organism evidence="6 7">
    <name type="scientific">Candidatus Jorgensenbacteria bacterium GW2011_GWA2_45_9</name>
    <dbReference type="NCBI Taxonomy" id="1618663"/>
    <lineage>
        <taxon>Bacteria</taxon>
        <taxon>Candidatus Joergenseniibacteriota</taxon>
    </lineage>
</organism>
<dbReference type="GO" id="GO:0006412">
    <property type="term" value="P:translation"/>
    <property type="evidence" value="ECO:0007669"/>
    <property type="project" value="InterPro"/>
</dbReference>
<dbReference type="InterPro" id="IPR035987">
    <property type="entry name" value="Ribosomal_uS8_sf"/>
</dbReference>
<dbReference type="EMBL" id="LCLJ01000001">
    <property type="protein sequence ID" value="KKU15875.1"/>
    <property type="molecule type" value="Genomic_DNA"/>
</dbReference>
<evidence type="ECO:0000256" key="4">
    <source>
        <dbReference type="ARBA" id="ARBA00035258"/>
    </source>
</evidence>
<dbReference type="SUPFAM" id="SSF56047">
    <property type="entry name" value="Ribosomal protein S8"/>
    <property type="match status" value="1"/>
</dbReference>
<dbReference type="GO" id="GO:0003735">
    <property type="term" value="F:structural constituent of ribosome"/>
    <property type="evidence" value="ECO:0007669"/>
    <property type="project" value="InterPro"/>
</dbReference>
<comment type="similarity">
    <text evidence="1">Belongs to the universal ribosomal protein uS8 family.</text>
</comment>
<dbReference type="FunFam" id="3.30.1490.10:FF:000001">
    <property type="entry name" value="30S ribosomal protein S8"/>
    <property type="match status" value="1"/>
</dbReference>